<dbReference type="Proteomes" id="UP000465609">
    <property type="component" value="Chromosome"/>
</dbReference>
<dbReference type="NCBIfam" id="NF047631">
    <property type="entry name" value="SodCMycob"/>
    <property type="match status" value="1"/>
</dbReference>
<dbReference type="InterPro" id="IPR036423">
    <property type="entry name" value="SOD-like_Cu/Zn_dom_sf"/>
</dbReference>
<dbReference type="InterPro" id="IPR018152">
    <property type="entry name" value="SOD_Cu/Zn_BS"/>
</dbReference>
<dbReference type="RefSeq" id="WP_138232566.1">
    <property type="nucleotide sequence ID" value="NZ_AP022577.1"/>
</dbReference>
<keyword evidence="7" id="KW-1185">Reference proteome</keyword>
<feature type="signal peptide" evidence="4">
    <location>
        <begin position="1"/>
        <end position="21"/>
    </location>
</feature>
<reference evidence="6 7" key="1">
    <citation type="journal article" date="2019" name="Emerg. Microbes Infect.">
        <title>Comprehensive subspecies identification of 175 nontuberculous mycobacteria species based on 7547 genomic profiles.</title>
        <authorList>
            <person name="Matsumoto Y."/>
            <person name="Kinjo T."/>
            <person name="Motooka D."/>
            <person name="Nabeya D."/>
            <person name="Jung N."/>
            <person name="Uechi K."/>
            <person name="Horii T."/>
            <person name="Iida T."/>
            <person name="Fujita J."/>
            <person name="Nakamura S."/>
        </authorList>
    </citation>
    <scope>NUCLEOTIDE SEQUENCE [LARGE SCALE GENOMIC DNA]</scope>
    <source>
        <strain evidence="6 7">JCM 15296</strain>
    </source>
</reference>
<keyword evidence="3" id="KW-0560">Oxidoreductase</keyword>
<dbReference type="PROSITE" id="PS00332">
    <property type="entry name" value="SOD_CU_ZN_2"/>
    <property type="match status" value="1"/>
</dbReference>
<dbReference type="SUPFAM" id="SSF49329">
    <property type="entry name" value="Cu,Zn superoxide dismutase-like"/>
    <property type="match status" value="1"/>
</dbReference>
<evidence type="ECO:0000313" key="7">
    <source>
        <dbReference type="Proteomes" id="UP000465609"/>
    </source>
</evidence>
<dbReference type="InterPro" id="IPR001424">
    <property type="entry name" value="SOD_Cu_Zn_dom"/>
</dbReference>
<evidence type="ECO:0000256" key="3">
    <source>
        <dbReference type="RuleBase" id="RU000393"/>
    </source>
</evidence>
<evidence type="ECO:0000256" key="2">
    <source>
        <dbReference type="ARBA" id="ARBA00024900"/>
    </source>
</evidence>
<dbReference type="InterPro" id="IPR024134">
    <property type="entry name" value="SOD_Cu/Zn_/chaperone"/>
</dbReference>
<organism evidence="6 7">
    <name type="scientific">Mycolicibacterium aubagnense</name>
    <dbReference type="NCBI Taxonomy" id="319707"/>
    <lineage>
        <taxon>Bacteria</taxon>
        <taxon>Bacillati</taxon>
        <taxon>Actinomycetota</taxon>
        <taxon>Actinomycetes</taxon>
        <taxon>Mycobacteriales</taxon>
        <taxon>Mycobacteriaceae</taxon>
        <taxon>Mycolicibacterium</taxon>
    </lineage>
</organism>
<keyword evidence="3" id="KW-0186">Copper</keyword>
<dbReference type="EC" id="1.15.1.1" evidence="3"/>
<dbReference type="Gene3D" id="2.60.40.200">
    <property type="entry name" value="Superoxide dismutase, copper/zinc binding domain"/>
    <property type="match status" value="1"/>
</dbReference>
<proteinExistence type="inferred from homology"/>
<protein>
    <recommendedName>
        <fullName evidence="3">Superoxide dismutase [Cu-Zn]</fullName>
        <ecNumber evidence="3">1.15.1.1</ecNumber>
    </recommendedName>
</protein>
<keyword evidence="4" id="KW-0732">Signal</keyword>
<dbReference type="Pfam" id="PF00080">
    <property type="entry name" value="Sod_Cu"/>
    <property type="match status" value="1"/>
</dbReference>
<feature type="chain" id="PRO_5045627188" description="Superoxide dismutase [Cu-Zn]" evidence="4">
    <location>
        <begin position="22"/>
        <end position="239"/>
    </location>
</feature>
<gene>
    <name evidence="6" type="primary">sodC</name>
    <name evidence="6" type="ORF">MAUB_24950</name>
</gene>
<keyword evidence="3" id="KW-0479">Metal-binding</keyword>
<sequence>MPISAPIRFLAAAAVIAPVVAACAPPGQVATSQPGTTPAVWTGVEHAPQGHGDMAGDKAAPQAAPVGEKLVAELKTPEGATVATAEFLFNGGFATLTVKTTEGGVLTPGFHGLHIHSTGKCEPNSVAPTGGAPGDFLSAGGHFQAPGHTGQPMSGDLASLQVRNDGTAQLVTTTDAVTAEQLLAGNKTALIIHEKADNFGNIPADRYQQIQGAAPGADEASLSTGDAGKRVACGVISAG</sequence>
<evidence type="ECO:0000259" key="5">
    <source>
        <dbReference type="Pfam" id="PF00080"/>
    </source>
</evidence>
<comment type="similarity">
    <text evidence="1 3">Belongs to the Cu-Zn superoxide dismutase family.</text>
</comment>
<evidence type="ECO:0000256" key="1">
    <source>
        <dbReference type="ARBA" id="ARBA00010457"/>
    </source>
</evidence>
<keyword evidence="3" id="KW-0862">Zinc</keyword>
<evidence type="ECO:0000313" key="6">
    <source>
        <dbReference type="EMBL" id="BBX84622.1"/>
    </source>
</evidence>
<dbReference type="EMBL" id="AP022577">
    <property type="protein sequence ID" value="BBX84622.1"/>
    <property type="molecule type" value="Genomic_DNA"/>
</dbReference>
<feature type="domain" description="Superoxide dismutase copper/zinc binding" evidence="5">
    <location>
        <begin position="97"/>
        <end position="236"/>
    </location>
</feature>
<comment type="cofactor">
    <cofactor evidence="3">
        <name>Zn(2+)</name>
        <dbReference type="ChEBI" id="CHEBI:29105"/>
    </cofactor>
    <text evidence="3">Binds 1 zinc ion per subunit.</text>
</comment>
<comment type="cofactor">
    <cofactor evidence="3">
        <name>Cu cation</name>
        <dbReference type="ChEBI" id="CHEBI:23378"/>
    </cofactor>
    <text evidence="3">Binds 1 copper ion per subunit.</text>
</comment>
<dbReference type="PANTHER" id="PTHR10003">
    <property type="entry name" value="SUPEROXIDE DISMUTASE CU-ZN -RELATED"/>
    <property type="match status" value="1"/>
</dbReference>
<comment type="catalytic activity">
    <reaction evidence="3">
        <text>2 superoxide + 2 H(+) = H2O2 + O2</text>
        <dbReference type="Rhea" id="RHEA:20696"/>
        <dbReference type="ChEBI" id="CHEBI:15378"/>
        <dbReference type="ChEBI" id="CHEBI:15379"/>
        <dbReference type="ChEBI" id="CHEBI:16240"/>
        <dbReference type="ChEBI" id="CHEBI:18421"/>
        <dbReference type="EC" id="1.15.1.1"/>
    </reaction>
</comment>
<name>A0ABM7ICV9_9MYCO</name>
<comment type="function">
    <text evidence="2">Destroys radicals which are normally produced within the cells and which are toxic to biological systems. May play a role in favoring mycobacterial survival in phagocytes.</text>
</comment>
<evidence type="ECO:0000256" key="4">
    <source>
        <dbReference type="SAM" id="SignalP"/>
    </source>
</evidence>
<accession>A0ABM7ICV9</accession>